<dbReference type="InterPro" id="IPR025512">
    <property type="entry name" value="DUF4399"/>
</dbReference>
<proteinExistence type="predicted"/>
<evidence type="ECO:0000313" key="2">
    <source>
        <dbReference type="EMBL" id="CEG01816.1"/>
    </source>
</evidence>
<reference evidence="2" key="2">
    <citation type="journal article" date="2014" name="BMC Genomics">
        <title>An improved genome of the model marine alga Ostreococcus tauri unfolds by assessing Illumina de novo assemblies.</title>
        <authorList>
            <person name="Blanc-Mathieu R."/>
            <person name="Verhelst B."/>
            <person name="Derelle E."/>
            <person name="Rombauts S."/>
            <person name="Bouget F.Y."/>
            <person name="Carre I."/>
            <person name="Chateau A."/>
            <person name="Eyre-Walker A."/>
            <person name="Grimsley N."/>
            <person name="Moreau H."/>
            <person name="Piegu B."/>
            <person name="Rivals E."/>
            <person name="Schackwitz W."/>
            <person name="Van de Peer Y."/>
            <person name="Piganeau G."/>
        </authorList>
    </citation>
    <scope>NUCLEOTIDE SEQUENCE</scope>
    <source>
        <strain evidence="2">RCC4221</strain>
    </source>
</reference>
<feature type="domain" description="DUF4399" evidence="1">
    <location>
        <begin position="26"/>
        <end position="117"/>
    </location>
</feature>
<reference evidence="2 4" key="1">
    <citation type="journal article" date="2006" name="Proc. Natl. Acad. Sci. U.S.A.">
        <title>Genome analysis of the smallest free-living eukaryote Ostreococcus tauri unveils many unique features.</title>
        <authorList>
            <person name="Derelle E."/>
            <person name="Ferraz C."/>
            <person name="Rombauts S."/>
            <person name="Rouze P."/>
            <person name="Worden A.Z."/>
            <person name="Robbens S."/>
            <person name="Partensky F."/>
            <person name="Degroeve S."/>
            <person name="Echeynie S."/>
            <person name="Cooke R."/>
            <person name="Saeys Y."/>
            <person name="Wuyts J."/>
            <person name="Jabbari K."/>
            <person name="Bowler C."/>
            <person name="Panaud O."/>
            <person name="Piegu B."/>
            <person name="Ball S.G."/>
            <person name="Ral J.-P."/>
            <person name="Bouget F.-Y."/>
            <person name="Piganeau G."/>
            <person name="De Baets B."/>
            <person name="Picard A."/>
            <person name="Delseny M."/>
            <person name="Demaille J."/>
            <person name="Van de Peer Y."/>
            <person name="Moreau H."/>
        </authorList>
    </citation>
    <scope>NUCLEOTIDE SEQUENCE [LARGE SCALE GENOMIC DNA]</scope>
    <source>
        <strain evidence="2 4">OTTH0595</strain>
    </source>
</reference>
<accession>A0A1Y5IEW5</accession>
<dbReference type="EMBL" id="KZ155789">
    <property type="protein sequence ID" value="OUS45535.1"/>
    <property type="molecule type" value="Genomic_DNA"/>
</dbReference>
<gene>
    <name evidence="3" type="ORF">BE221DRAFT_148625</name>
    <name evidence="2" type="ORF">OT_ostta15g02100</name>
</gene>
<dbReference type="InParanoid" id="A0A096PB51"/>
<name>A0A096PB51_OSTTA</name>
<dbReference type="Pfam" id="PF14347">
    <property type="entry name" value="DUF4399"/>
    <property type="match status" value="1"/>
</dbReference>
<organism evidence="2 4">
    <name type="scientific">Ostreococcus tauri</name>
    <name type="common">Marine green alga</name>
    <dbReference type="NCBI Taxonomy" id="70448"/>
    <lineage>
        <taxon>Eukaryota</taxon>
        <taxon>Viridiplantae</taxon>
        <taxon>Chlorophyta</taxon>
        <taxon>Mamiellophyceae</taxon>
        <taxon>Mamiellales</taxon>
        <taxon>Bathycoccaceae</taxon>
        <taxon>Ostreococcus</taxon>
    </lineage>
</organism>
<accession>A0A096PB51</accession>
<dbReference type="EMBL" id="CAID01000015">
    <property type="protein sequence ID" value="CEG01816.1"/>
    <property type="molecule type" value="Genomic_DNA"/>
</dbReference>
<sequence>MAKDGKNGVYFIEPRDKATVGRQFDVKMGVKGYELAPAANGLQEGTGHHHLIIDGPTFVEKGAEIPFDETHLHFGKAQKEGVVNLTPGEHTLTLQFADAKHRSFGKKFAKQITVIVE</sequence>
<accession>A0A454XPJ4</accession>
<evidence type="ECO:0000313" key="3">
    <source>
        <dbReference type="EMBL" id="OUS45535.1"/>
    </source>
</evidence>
<evidence type="ECO:0000259" key="1">
    <source>
        <dbReference type="Pfam" id="PF14347"/>
    </source>
</evidence>
<evidence type="ECO:0000313" key="4">
    <source>
        <dbReference type="Proteomes" id="UP000009170"/>
    </source>
</evidence>
<protein>
    <recommendedName>
        <fullName evidence="1">DUF4399 domain-containing protein</fullName>
    </recommendedName>
</protein>
<dbReference type="OrthoDB" id="533503at2759"/>
<dbReference type="AlphaFoldDB" id="A0A096PB51"/>
<keyword evidence="4" id="KW-1185">Reference proteome</keyword>
<dbReference type="Proteomes" id="UP000195557">
    <property type="component" value="Unassembled WGS sequence"/>
</dbReference>
<reference evidence="3" key="3">
    <citation type="submission" date="2017-04" db="EMBL/GenBank/DDBJ databases">
        <title>Population genomics of picophytoplankton unveils novel chromosome hypervariability.</title>
        <authorList>
            <consortium name="DOE Joint Genome Institute"/>
            <person name="Blanc-Mathieu R."/>
            <person name="Krasovec M."/>
            <person name="Hebrard M."/>
            <person name="Yau S."/>
            <person name="Desgranges E."/>
            <person name="Martin J."/>
            <person name="Schackwitz W."/>
            <person name="Kuo A."/>
            <person name="Salin G."/>
            <person name="Donnadieu C."/>
            <person name="Desdevises Y."/>
            <person name="Sanchez-Ferandin S."/>
            <person name="Moreau H."/>
            <person name="Rivals E."/>
            <person name="Grigoriev I.V."/>
            <person name="Grimsley N."/>
            <person name="Eyre-Walker A."/>
            <person name="Piganeau G."/>
        </authorList>
    </citation>
    <scope>NUCLEOTIDE SEQUENCE [LARGE SCALE GENOMIC DNA]</scope>
    <source>
        <strain evidence="3">RCC 1115</strain>
    </source>
</reference>
<dbReference type="Proteomes" id="UP000009170">
    <property type="component" value="Unassembled WGS sequence"/>
</dbReference>